<evidence type="ECO:0000313" key="4">
    <source>
        <dbReference type="Proteomes" id="UP000017842"/>
    </source>
</evidence>
<gene>
    <name evidence="3" type="ORF">MGMO_11c00630</name>
</gene>
<protein>
    <submittedName>
        <fullName evidence="3">Uncharacterized protein</fullName>
    </submittedName>
</protein>
<dbReference type="InterPro" id="IPR054098">
    <property type="entry name" value="NGO1945-like_C"/>
</dbReference>
<organism evidence="3 4">
    <name type="scientific">Methyloglobulus morosus KoM1</name>
    <dbReference type="NCBI Taxonomy" id="1116472"/>
    <lineage>
        <taxon>Bacteria</taxon>
        <taxon>Pseudomonadati</taxon>
        <taxon>Pseudomonadota</taxon>
        <taxon>Gammaproteobacteria</taxon>
        <taxon>Methylococcales</taxon>
        <taxon>Methylococcaceae</taxon>
        <taxon>Methyloglobulus</taxon>
    </lineage>
</organism>
<name>V5E2H8_9GAMM</name>
<evidence type="ECO:0000259" key="1">
    <source>
        <dbReference type="Pfam" id="PF09836"/>
    </source>
</evidence>
<feature type="domain" description="Putative DNA-binding" evidence="1">
    <location>
        <begin position="9"/>
        <end position="93"/>
    </location>
</feature>
<dbReference type="EMBL" id="AYLO01000011">
    <property type="protein sequence ID" value="ESS73756.1"/>
    <property type="molecule type" value="Genomic_DNA"/>
</dbReference>
<dbReference type="eggNOG" id="COG3219">
    <property type="taxonomic scope" value="Bacteria"/>
</dbReference>
<dbReference type="Gene3D" id="1.10.150.690">
    <property type="entry name" value="DUF2063"/>
    <property type="match status" value="1"/>
</dbReference>
<dbReference type="InterPro" id="IPR018640">
    <property type="entry name" value="DUF2063"/>
</dbReference>
<dbReference type="Proteomes" id="UP000017842">
    <property type="component" value="Unassembled WGS sequence"/>
</dbReference>
<proteinExistence type="predicted"/>
<evidence type="ECO:0000259" key="2">
    <source>
        <dbReference type="Pfam" id="PF22106"/>
    </source>
</evidence>
<dbReference type="RefSeq" id="WP_023493346.1">
    <property type="nucleotide sequence ID" value="NZ_AYLO01000011.1"/>
</dbReference>
<keyword evidence="4" id="KW-1185">Reference proteome</keyword>
<dbReference type="STRING" id="1116472.MGMO_11c00630"/>
<dbReference type="OrthoDB" id="4146344at2"/>
<dbReference type="AlphaFoldDB" id="V5E2H8"/>
<feature type="domain" description="NGO1945-like C-terminal" evidence="2">
    <location>
        <begin position="144"/>
        <end position="239"/>
    </location>
</feature>
<accession>V5E2H8</accession>
<dbReference type="Gene3D" id="3.90.930.50">
    <property type="match status" value="1"/>
</dbReference>
<sequence>MSVDFNAKQREFTDYIRDPARNPAPSDVKSERMAMYRELVFNNIESFLSGNFPVIRKLLDDPQWFDLVQEFFSKHECKTPYFSEIAEEFLDFLENERDNPDDFPFLLELAHYEWVEMALSIAKEDITAYPIIPDDFRHRAIQLSPVAWPLAYQFPVQLISPDYLPLEPPGQLTCLLAYRAQDDEVKFIEINTFTYRMLEIIQEHGQIVAEECLKQISQETQHPDPEVVIAGGLQTLKEFAKKTVISVCG</sequence>
<comment type="caution">
    <text evidence="3">The sequence shown here is derived from an EMBL/GenBank/DDBJ whole genome shotgun (WGS) entry which is preliminary data.</text>
</comment>
<evidence type="ECO:0000313" key="3">
    <source>
        <dbReference type="EMBL" id="ESS73756.1"/>
    </source>
</evidence>
<dbReference type="InterPro" id="IPR044922">
    <property type="entry name" value="DUF2063_N_sf"/>
</dbReference>
<reference evidence="3 4" key="1">
    <citation type="journal article" date="2013" name="Genome Announc.">
        <title>Draft Genome Sequence of the Methanotrophic Gammaproteobacterium Methyloglobulus morosus DSM 22980 Strain KoM1.</title>
        <authorList>
            <person name="Poehlein A."/>
            <person name="Deutzmann J.S."/>
            <person name="Daniel R."/>
            <person name="Simeonova D.D."/>
        </authorList>
    </citation>
    <scope>NUCLEOTIDE SEQUENCE [LARGE SCALE GENOMIC DNA]</scope>
    <source>
        <strain evidence="3 4">KoM1</strain>
    </source>
</reference>
<dbReference type="Pfam" id="PF09836">
    <property type="entry name" value="DUF2063"/>
    <property type="match status" value="1"/>
</dbReference>
<dbReference type="Pfam" id="PF22106">
    <property type="entry name" value="NGO1945_C"/>
    <property type="match status" value="1"/>
</dbReference>
<dbReference type="PATRIC" id="fig|1116472.3.peg.442"/>